<proteinExistence type="predicted"/>
<sequence length="172" mass="20194">MRARMKALFICLPLFMTINVFLFFLPIVNAIAFYHEDQNDLLGYLPVRDDDLFQIQYTHSIHLTDVKETYTLRNNKIIQTELEYENFAVGMPSNVEGEGKFLEKDGKFFIKNMEREFSYIDLRIGQVQADHRIVYQGNSYKLADFFGPGSWVRIKPAKISIWQQVKGVNIRE</sequence>
<dbReference type="InterPro" id="IPR015001">
    <property type="entry name" value="DUF1850"/>
</dbReference>
<dbReference type="EMBL" id="CP134501">
    <property type="protein sequence ID" value="WNF34155.1"/>
    <property type="molecule type" value="Genomic_DNA"/>
</dbReference>
<reference evidence="1 2" key="1">
    <citation type="submission" date="2023-09" db="EMBL/GenBank/DDBJ databases">
        <title>Different Types of Thermotolerant Ring-Cleaving Dioxygenases derived from Aeribacillus composti HB-1 applied for multiple aromatic hydrocarbons removal.</title>
        <authorList>
            <person name="Cao L."/>
            <person name="Li M."/>
            <person name="Ma T."/>
        </authorList>
    </citation>
    <scope>NUCLEOTIDE SEQUENCE [LARGE SCALE GENOMIC DNA]</scope>
    <source>
        <strain evidence="1 2">HB-1</strain>
    </source>
</reference>
<evidence type="ECO:0000313" key="2">
    <source>
        <dbReference type="Proteomes" id="UP001303701"/>
    </source>
</evidence>
<organism evidence="1 2">
    <name type="scientific">Aeribacillus composti</name>
    <dbReference type="NCBI Taxonomy" id="1868734"/>
    <lineage>
        <taxon>Bacteria</taxon>
        <taxon>Bacillati</taxon>
        <taxon>Bacillota</taxon>
        <taxon>Bacilli</taxon>
        <taxon>Bacillales</taxon>
        <taxon>Bacillaceae</taxon>
        <taxon>Aeribacillus</taxon>
    </lineage>
</organism>
<dbReference type="GeneID" id="301125443"/>
<accession>A0ABY9WE39</accession>
<dbReference type="Proteomes" id="UP001303701">
    <property type="component" value="Chromosome"/>
</dbReference>
<name>A0ABY9WE39_9BACI</name>
<keyword evidence="2" id="KW-1185">Reference proteome</keyword>
<dbReference type="RefSeq" id="WP_311067053.1">
    <property type="nucleotide sequence ID" value="NZ_CP134501.1"/>
</dbReference>
<gene>
    <name evidence="1" type="ORF">RI196_05675</name>
</gene>
<dbReference type="Pfam" id="PF08905">
    <property type="entry name" value="DUF1850"/>
    <property type="match status" value="1"/>
</dbReference>
<evidence type="ECO:0000313" key="1">
    <source>
        <dbReference type="EMBL" id="WNF34155.1"/>
    </source>
</evidence>
<protein>
    <submittedName>
        <fullName evidence="1">DUF1850 domain-containing protein</fullName>
    </submittedName>
</protein>